<evidence type="ECO:0000313" key="6">
    <source>
        <dbReference type="EMBL" id="QPD04385.1"/>
    </source>
</evidence>
<dbReference type="InterPro" id="IPR039420">
    <property type="entry name" value="WalR-like"/>
</dbReference>
<evidence type="ECO:0000256" key="3">
    <source>
        <dbReference type="PROSITE-ProRule" id="PRU00169"/>
    </source>
</evidence>
<accession>A0A7S8FEF0</accession>
<protein>
    <submittedName>
        <fullName evidence="6">LuxR family response regulator</fullName>
    </submittedName>
</protein>
<dbReference type="CDD" id="cd17535">
    <property type="entry name" value="REC_NarL-like"/>
    <property type="match status" value="1"/>
</dbReference>
<keyword evidence="1 3" id="KW-0597">Phosphoprotein</keyword>
<dbReference type="Pfam" id="PF00196">
    <property type="entry name" value="GerE"/>
    <property type="match status" value="1"/>
</dbReference>
<dbReference type="CDD" id="cd06170">
    <property type="entry name" value="LuxR_C_like"/>
    <property type="match status" value="1"/>
</dbReference>
<dbReference type="SMART" id="SM00421">
    <property type="entry name" value="HTH_LUXR"/>
    <property type="match status" value="1"/>
</dbReference>
<name>A0A7S8FEF0_9BACT</name>
<feature type="domain" description="HTH luxR-type" evidence="4">
    <location>
        <begin position="146"/>
        <end position="211"/>
    </location>
</feature>
<dbReference type="InterPro" id="IPR011006">
    <property type="entry name" value="CheY-like_superfamily"/>
</dbReference>
<evidence type="ECO:0000259" key="5">
    <source>
        <dbReference type="PROSITE" id="PS50110"/>
    </source>
</evidence>
<dbReference type="SMART" id="SM00448">
    <property type="entry name" value="REC"/>
    <property type="match status" value="1"/>
</dbReference>
<dbReference type="PROSITE" id="PS00622">
    <property type="entry name" value="HTH_LUXR_1"/>
    <property type="match status" value="1"/>
</dbReference>
<dbReference type="InterPro" id="IPR000792">
    <property type="entry name" value="Tscrpt_reg_LuxR_C"/>
</dbReference>
<gene>
    <name evidence="6" type="ORF">Nkreftii_002159</name>
</gene>
<dbReference type="Proteomes" id="UP000593737">
    <property type="component" value="Chromosome"/>
</dbReference>
<keyword evidence="2" id="KW-0238">DNA-binding</keyword>
<dbReference type="GO" id="GO:0006355">
    <property type="term" value="P:regulation of DNA-templated transcription"/>
    <property type="evidence" value="ECO:0007669"/>
    <property type="project" value="InterPro"/>
</dbReference>
<organism evidence="6 7">
    <name type="scientific">Candidatus Nitrospira kreftii</name>
    <dbReference type="NCBI Taxonomy" id="2652173"/>
    <lineage>
        <taxon>Bacteria</taxon>
        <taxon>Pseudomonadati</taxon>
        <taxon>Nitrospirota</taxon>
        <taxon>Nitrospiria</taxon>
        <taxon>Nitrospirales</taxon>
        <taxon>Nitrospiraceae</taxon>
        <taxon>Nitrospira</taxon>
    </lineage>
</organism>
<evidence type="ECO:0000313" key="7">
    <source>
        <dbReference type="Proteomes" id="UP000593737"/>
    </source>
</evidence>
<sequence length="222" mass="24616">MSLLRPTVLIADDHPLVAEGLQQLLESDFEILGTVGNGDELVQQAQSLRPDIVLLDAVMPPDNGFSTARRLKETVPHCRVIFVTMLDEPTHVSEAFRVGAKGYVLKQSITSDLINAMRAVLRNEQYLSPGIMGEVRESIEYPWTKPGGFTVQLTERQRQILQLLSRGDSTKVIAGTLKISPKTVLFHKTSIFRKIGVRSPSDLTKFALTHGLTSLSTSKRDH</sequence>
<dbReference type="PROSITE" id="PS50110">
    <property type="entry name" value="RESPONSE_REGULATORY"/>
    <property type="match status" value="1"/>
</dbReference>
<dbReference type="PROSITE" id="PS50043">
    <property type="entry name" value="HTH_LUXR_2"/>
    <property type="match status" value="1"/>
</dbReference>
<dbReference type="SUPFAM" id="SSF46894">
    <property type="entry name" value="C-terminal effector domain of the bipartite response regulators"/>
    <property type="match status" value="1"/>
</dbReference>
<reference evidence="6 7" key="1">
    <citation type="journal article" date="2020" name="ISME J.">
        <title>Enrichment and physiological characterization of a novel comammox Nitrospira indicates ammonium inhibition of complete nitrification.</title>
        <authorList>
            <person name="Sakoula D."/>
            <person name="Koch H."/>
            <person name="Frank J."/>
            <person name="Jetten M.S.M."/>
            <person name="van Kessel M.A.H.J."/>
            <person name="Lucker S."/>
        </authorList>
    </citation>
    <scope>NUCLEOTIDE SEQUENCE [LARGE SCALE GENOMIC DNA]</scope>
    <source>
        <strain evidence="6">Comreactor17</strain>
    </source>
</reference>
<dbReference type="GO" id="GO:0000160">
    <property type="term" value="P:phosphorelay signal transduction system"/>
    <property type="evidence" value="ECO:0007669"/>
    <property type="project" value="InterPro"/>
</dbReference>
<proteinExistence type="predicted"/>
<dbReference type="InterPro" id="IPR016032">
    <property type="entry name" value="Sig_transdc_resp-reg_C-effctor"/>
</dbReference>
<feature type="modified residue" description="4-aspartylphosphate" evidence="3">
    <location>
        <position position="56"/>
    </location>
</feature>
<evidence type="ECO:0000256" key="1">
    <source>
        <dbReference type="ARBA" id="ARBA00022553"/>
    </source>
</evidence>
<dbReference type="PRINTS" id="PR00038">
    <property type="entry name" value="HTHLUXR"/>
</dbReference>
<evidence type="ECO:0000256" key="2">
    <source>
        <dbReference type="ARBA" id="ARBA00023125"/>
    </source>
</evidence>
<dbReference type="PANTHER" id="PTHR43214:SF43">
    <property type="entry name" value="TWO-COMPONENT RESPONSE REGULATOR"/>
    <property type="match status" value="1"/>
</dbReference>
<dbReference type="SUPFAM" id="SSF52172">
    <property type="entry name" value="CheY-like"/>
    <property type="match status" value="1"/>
</dbReference>
<evidence type="ECO:0000259" key="4">
    <source>
        <dbReference type="PROSITE" id="PS50043"/>
    </source>
</evidence>
<dbReference type="GO" id="GO:0003677">
    <property type="term" value="F:DNA binding"/>
    <property type="evidence" value="ECO:0007669"/>
    <property type="project" value="UniProtKB-KW"/>
</dbReference>
<dbReference type="InterPro" id="IPR001789">
    <property type="entry name" value="Sig_transdc_resp-reg_receiver"/>
</dbReference>
<dbReference type="Gene3D" id="3.40.50.2300">
    <property type="match status" value="1"/>
</dbReference>
<dbReference type="AlphaFoldDB" id="A0A7S8FEF0"/>
<dbReference type="KEGG" id="nkf:Nkreftii_002159"/>
<feature type="domain" description="Response regulatory" evidence="5">
    <location>
        <begin position="7"/>
        <end position="121"/>
    </location>
</feature>
<dbReference type="EMBL" id="CP047423">
    <property type="protein sequence ID" value="QPD04385.1"/>
    <property type="molecule type" value="Genomic_DNA"/>
</dbReference>
<dbReference type="Pfam" id="PF00072">
    <property type="entry name" value="Response_reg"/>
    <property type="match status" value="1"/>
</dbReference>
<dbReference type="PANTHER" id="PTHR43214">
    <property type="entry name" value="TWO-COMPONENT RESPONSE REGULATOR"/>
    <property type="match status" value="1"/>
</dbReference>
<dbReference type="InterPro" id="IPR058245">
    <property type="entry name" value="NreC/VraR/RcsB-like_REC"/>
</dbReference>